<accession>A0A329CYI0</accession>
<evidence type="ECO:0000313" key="4">
    <source>
        <dbReference type="Proteomes" id="UP000248918"/>
    </source>
</evidence>
<protein>
    <submittedName>
        <fullName evidence="3">Uncharacterized protein</fullName>
    </submittedName>
</protein>
<dbReference type="OrthoDB" id="9133225at2"/>
<evidence type="ECO:0000313" key="3">
    <source>
        <dbReference type="EMBL" id="RAS35795.1"/>
    </source>
</evidence>
<feature type="chain" id="PRO_5016260121" evidence="2">
    <location>
        <begin position="25"/>
        <end position="123"/>
    </location>
</feature>
<evidence type="ECO:0000256" key="1">
    <source>
        <dbReference type="SAM" id="MobiDB-lite"/>
    </source>
</evidence>
<name>A0A329CYI0_9BURK</name>
<organism evidence="3 4">
    <name type="scientific">Paraburkholderia bryophila</name>
    <dbReference type="NCBI Taxonomy" id="420952"/>
    <lineage>
        <taxon>Bacteria</taxon>
        <taxon>Pseudomonadati</taxon>
        <taxon>Pseudomonadota</taxon>
        <taxon>Betaproteobacteria</taxon>
        <taxon>Burkholderiales</taxon>
        <taxon>Burkholderiaceae</taxon>
        <taxon>Paraburkholderia</taxon>
    </lineage>
</organism>
<reference evidence="3 4" key="1">
    <citation type="submission" date="2018-06" db="EMBL/GenBank/DDBJ databases">
        <title>Genomic Encyclopedia of Type Strains, Phase III (KMG-III): the genomes of soil and plant-associated and newly described type strains.</title>
        <authorList>
            <person name="Whitman W."/>
        </authorList>
    </citation>
    <scope>NUCLEOTIDE SEQUENCE [LARGE SCALE GENOMIC DNA]</scope>
    <source>
        <strain evidence="3 4">LMG 23644</strain>
    </source>
</reference>
<keyword evidence="2" id="KW-0732">Signal</keyword>
<sequence>MKLAPSMIAIGLACAVAVPASASASDAKYPPAPLPAYAQDELQRVVDAATGSSPDAQAVLSAPRGEATVPAGPAGVQNGSHAAPRNEPDAAASANTSTSTSASSSQREGRRSKPRRHEKHKYV</sequence>
<comment type="caution">
    <text evidence="3">The sequence shown here is derived from an EMBL/GenBank/DDBJ whole genome shotgun (WGS) entry which is preliminary data.</text>
</comment>
<feature type="region of interest" description="Disordered" evidence="1">
    <location>
        <begin position="46"/>
        <end position="123"/>
    </location>
</feature>
<proteinExistence type="predicted"/>
<dbReference type="EMBL" id="QLTK01000004">
    <property type="protein sequence ID" value="RAS35795.1"/>
    <property type="molecule type" value="Genomic_DNA"/>
</dbReference>
<dbReference type="Proteomes" id="UP000248918">
    <property type="component" value="Unassembled WGS sequence"/>
</dbReference>
<feature type="signal peptide" evidence="2">
    <location>
        <begin position="1"/>
        <end position="24"/>
    </location>
</feature>
<feature type="compositionally biased region" description="Low complexity" evidence="1">
    <location>
        <begin position="90"/>
        <end position="105"/>
    </location>
</feature>
<evidence type="ECO:0000256" key="2">
    <source>
        <dbReference type="SAM" id="SignalP"/>
    </source>
</evidence>
<feature type="compositionally biased region" description="Basic residues" evidence="1">
    <location>
        <begin position="110"/>
        <end position="123"/>
    </location>
</feature>
<dbReference type="AlphaFoldDB" id="A0A329CYI0"/>
<dbReference type="RefSeq" id="WP_111930500.1">
    <property type="nucleotide sequence ID" value="NZ_CADFFP010000005.1"/>
</dbReference>
<gene>
    <name evidence="3" type="ORF">BX591_104122</name>
</gene>